<dbReference type="SMART" id="SM00736">
    <property type="entry name" value="CADG"/>
    <property type="match status" value="11"/>
</dbReference>
<name>A0ABT8TC68_9GAMM</name>
<dbReference type="Proteomes" id="UP001168380">
    <property type="component" value="Unassembled WGS sequence"/>
</dbReference>
<dbReference type="PANTHER" id="PTHR21559:SF21">
    <property type="entry name" value="DYSTROGLYCAN 1"/>
    <property type="match status" value="1"/>
</dbReference>
<feature type="region of interest" description="Disordered" evidence="1">
    <location>
        <begin position="2062"/>
        <end position="2099"/>
    </location>
</feature>
<dbReference type="InterPro" id="IPR015919">
    <property type="entry name" value="Cadherin-like_sf"/>
</dbReference>
<dbReference type="Gene3D" id="2.60.40.10">
    <property type="entry name" value="Immunoglobulins"/>
    <property type="match status" value="11"/>
</dbReference>
<dbReference type="PROSITE" id="PS50268">
    <property type="entry name" value="CADHERIN_2"/>
    <property type="match status" value="1"/>
</dbReference>
<dbReference type="InterPro" id="IPR025592">
    <property type="entry name" value="DUF4347"/>
</dbReference>
<dbReference type="InterPro" id="IPR006644">
    <property type="entry name" value="Cadg"/>
</dbReference>
<feature type="region of interest" description="Disordered" evidence="1">
    <location>
        <begin position="1938"/>
        <end position="1960"/>
    </location>
</feature>
<dbReference type="CDD" id="cd11303">
    <property type="entry name" value="Dystroglycan_repeat"/>
    <property type="match status" value="2"/>
</dbReference>
<feature type="compositionally biased region" description="Basic and acidic residues" evidence="1">
    <location>
        <begin position="2062"/>
        <end position="2081"/>
    </location>
</feature>
<reference evidence="3" key="1">
    <citation type="submission" date="2023-07" db="EMBL/GenBank/DDBJ databases">
        <title>Gilvimarinus algae sp. nov., isolated from the surface of Kelp.</title>
        <authorList>
            <person name="Sun Y.Y."/>
            <person name="Gong Y."/>
            <person name="Du Z.J."/>
        </authorList>
    </citation>
    <scope>NUCLEOTIDE SEQUENCE</scope>
    <source>
        <strain evidence="3">SDUM040014</strain>
    </source>
</reference>
<dbReference type="Pfam" id="PF05345">
    <property type="entry name" value="He_PIG"/>
    <property type="match status" value="11"/>
</dbReference>
<sequence length="2099" mass="222081">MPLKAPGHRRRPLIEPLEPRLLFSATADGLLLDDTYSEDWLLLDSAHQTDLLQVYHSADPDNDDAARQSRLETRQLIIIDTRVDDYQQLADSLAQDASHNQTDIVFIDGDSSGIEQISTLLETYRNLDSLHILTHSNAGSLQLGNTQLNDATIETYSQPLAEWRNSLSESADILLYGCHLAANPQGHSLLTRIGDLTGADVAASTDATGHSELGGDWELEFHTGQVESNSLGSSLALSHWKSLLIDTNHVFVDSGNQFLNVSASNNVGQVYVYDSPGSTYAVNEVSLQLARYQSAEPQTVTVQISDAWDGAALASASIESAQISDTGFEWHTFSFAEINLNDGQAYYIRVSTDANDGEILVGSHNSNRYNGAAYIDGGAINTDGWDLAFKVSEDDGVNLGPVLNNPTTDQTIAEDAPFSYTLPANMFSDPDNNDTLRYRAQLAGGGSLDWLVFNDQTLTFSGTPRADDIGTMNVEVIAIDNHGASSTDTFTLTIVNTNDDPFVRFPLRDQIATENNATSFTIPADYFGDEDAGDVLSYSAALVGGGALPSWLNFDSTTRTFSGTPGNGDIGAVDIEVFADDGNGGTPASDSFTLTVAGQPADDDEIFESSGAAADSTGIAAGQDAYQSFAENDGSGTYVVDNISVLLRANPGAIDTSTQTVTLELLSGYGGSVLASNTLSSDVLTDTLSWQSFDMGNTELNVGQEYFIRVAASGSNADPLVFVGIHNTDVYAGYQYYNHNGIGDPGRDLAFQVAGTNTTPLISNAIPDQSGAEDVFFDFTFAANTFTDADGDSLAYSALLSGGDPLPPWLTFDAANRRFYGTPGESDSITWTIDVFANDGHGGIAKESFELVIANTNDDPIVEYPIPDQTTNDNEPYSYTFPPNTFGDSDLDLLSYSAQLAGGAALPDWLSFDAASRTFSGTPTGADAGTLVIEVIASDGNGGSPAVDTFLLEVIDTNDDPQLVQPIADQVATEDTPYSFQFSTATFRDDDADSLAYTAQLVGGGALPSWLNFNSATRTFSGTPTNDDVGSITIELIASDGKGGAAAMDSFVLTVINTNDAPVAVETIADQQATEDTPFSFQFANTVFSDDDGDALSYTARLSGGAALPAWLSFDSATRTFSGTPANADTGTLSIEVVASDGNGGSATSNVFSLEVVNINDDPQVANPIANQTATEDTAFNFQFAANTFADDDGDALSYSAQLAGGGALPAWLSFDVTTRSFTGTPGNADVGTLSIELFADDGNGGIPAVQVFDIVVLNTNDSPQLVNPLADQLATEGELFSFQVPVNTFADGDGDLLSYSATLTSGTALPSWLNFDTATRTFSGTPGNNDTQPLDIRVLADDGNGGAPASADFTVAVAAVNDAPRLNLPLSDQAGSENLPLQFRLPANTFIDPDGDPLQLSARLLGGSALPDWLSFDAGTGEFVSQSPQAGRFILEIRAEDPDGASASDTFELVIAEAEAELRLNQPVPDQRTDSGVSYRYTLAADTFSFPQGSTPQYTLQTQGGALPAWLNFDPQTLTLSGVATDADIGTLSLTLTATLGDESVSDTFVLTVLDSNQPPELVNPLADQMAQVSEPFSLTLPDDVFADADGDPLTLVMLRADGSALPPWLNFDVVNGLLSGTPGPGDSGELALTLRASDGSSSPPAEDFFTLTIRPAPPASVVLDDINVLEDAENTTVALWSELADALGTDAVSVSVAGNSNSELFSSVTLNPQNGTLVLDYAANANGQSLITLQASTAEGAQLEARLRVFVAAVNDPPVVTDMSLNDVVMDAQSGTIPAGFWGGFFDVEQGYELNYAVTANSNPQVAQVVGLDSATGSLLINASGSAGGVTVITLRATDDQGAWVERSLIIQVQETGDETNPPTDNPLTPGGGGSGPEDPSTPDVDIEVMPPPPIDTGSRPEPETAVPENELILDPASLLPPNLPAELPEADSMFEYQEPDDDPESSQSNTDAEPDELQAAQLQTQSPLIGLMDEMNLHLAPSDIAEFNQSLDESRQQMEQAYTEQKQREQMMAAVSLSLGTGLLLWALRASSLLLALMSMLPLWRGLDPLPILEDVNRKKRELEKQRKDKRREDKSRSEVGYLFDNAGKHTAEKHS</sequence>
<accession>A0ABT8TC68</accession>
<evidence type="ECO:0000313" key="3">
    <source>
        <dbReference type="EMBL" id="MDO3380978.1"/>
    </source>
</evidence>
<dbReference type="EMBL" id="JAULRT010000032">
    <property type="protein sequence ID" value="MDO3380978.1"/>
    <property type="molecule type" value="Genomic_DNA"/>
</dbReference>
<dbReference type="PANTHER" id="PTHR21559">
    <property type="entry name" value="DYSTROGLYCAN-RELATED"/>
    <property type="match status" value="1"/>
</dbReference>
<dbReference type="InterPro" id="IPR013783">
    <property type="entry name" value="Ig-like_fold"/>
</dbReference>
<dbReference type="RefSeq" id="WP_302711101.1">
    <property type="nucleotide sequence ID" value="NZ_JAULRT010000032.1"/>
</dbReference>
<feature type="domain" description="Cadherin" evidence="2">
    <location>
        <begin position="404"/>
        <end position="503"/>
    </location>
</feature>
<dbReference type="Pfam" id="PF14252">
    <property type="entry name" value="DUF4347"/>
    <property type="match status" value="1"/>
</dbReference>
<organism evidence="3 4">
    <name type="scientific">Gilvimarinus algae</name>
    <dbReference type="NCBI Taxonomy" id="3058037"/>
    <lineage>
        <taxon>Bacteria</taxon>
        <taxon>Pseudomonadati</taxon>
        <taxon>Pseudomonadota</taxon>
        <taxon>Gammaproteobacteria</taxon>
        <taxon>Cellvibrionales</taxon>
        <taxon>Cellvibrionaceae</taxon>
        <taxon>Gilvimarinus</taxon>
    </lineage>
</organism>
<feature type="region of interest" description="Disordered" evidence="1">
    <location>
        <begin position="1856"/>
        <end position="1908"/>
    </location>
</feature>
<comment type="caution">
    <text evidence="3">The sequence shown here is derived from an EMBL/GenBank/DDBJ whole genome shotgun (WGS) entry which is preliminary data.</text>
</comment>
<evidence type="ECO:0000256" key="1">
    <source>
        <dbReference type="SAM" id="MobiDB-lite"/>
    </source>
</evidence>
<dbReference type="SUPFAM" id="SSF49313">
    <property type="entry name" value="Cadherin-like"/>
    <property type="match status" value="11"/>
</dbReference>
<feature type="compositionally biased region" description="Polar residues" evidence="1">
    <location>
        <begin position="1856"/>
        <end position="1865"/>
    </location>
</feature>
<feature type="compositionally biased region" description="Basic and acidic residues" evidence="1">
    <location>
        <begin position="2090"/>
        <end position="2099"/>
    </location>
</feature>
<dbReference type="InterPro" id="IPR002126">
    <property type="entry name" value="Cadherin-like_dom"/>
</dbReference>
<protein>
    <submittedName>
        <fullName evidence="3">Ig domain-containing protein</fullName>
    </submittedName>
</protein>
<gene>
    <name evidence="3" type="ORF">QWI16_02260</name>
</gene>
<evidence type="ECO:0000313" key="4">
    <source>
        <dbReference type="Proteomes" id="UP001168380"/>
    </source>
</evidence>
<evidence type="ECO:0000259" key="2">
    <source>
        <dbReference type="PROSITE" id="PS50268"/>
    </source>
</evidence>
<keyword evidence="4" id="KW-1185">Reference proteome</keyword>
<proteinExistence type="predicted"/>